<keyword evidence="7 10" id="KW-0472">Membrane</keyword>
<protein>
    <recommendedName>
        <fullName evidence="13">Oxidase ustYa</fullName>
    </recommendedName>
</protein>
<dbReference type="InterPro" id="IPR021765">
    <property type="entry name" value="UstYa-like"/>
</dbReference>
<evidence type="ECO:0000256" key="7">
    <source>
        <dbReference type="ARBA" id="ARBA00023136"/>
    </source>
</evidence>
<dbReference type="PANTHER" id="PTHR33365:SF11">
    <property type="entry name" value="TAT PATHWAY SIGNAL SEQUENCE"/>
    <property type="match status" value="1"/>
</dbReference>
<comment type="similarity">
    <text evidence="9">Belongs to the ustYa family.</text>
</comment>
<dbReference type="GO" id="GO:0016491">
    <property type="term" value="F:oxidoreductase activity"/>
    <property type="evidence" value="ECO:0007669"/>
    <property type="project" value="UniProtKB-KW"/>
</dbReference>
<keyword evidence="4 10" id="KW-1133">Transmembrane helix</keyword>
<keyword evidence="6" id="KW-0843">Virulence</keyword>
<dbReference type="Proteomes" id="UP001283341">
    <property type="component" value="Unassembled WGS sequence"/>
</dbReference>
<reference evidence="11" key="2">
    <citation type="submission" date="2023-06" db="EMBL/GenBank/DDBJ databases">
        <authorList>
            <consortium name="Lawrence Berkeley National Laboratory"/>
            <person name="Haridas S."/>
            <person name="Hensen N."/>
            <person name="Bonometti L."/>
            <person name="Westerberg I."/>
            <person name="Brannstrom I.O."/>
            <person name="Guillou S."/>
            <person name="Cros-Aarteil S."/>
            <person name="Calhoun S."/>
            <person name="Kuo A."/>
            <person name="Mondo S."/>
            <person name="Pangilinan J."/>
            <person name="Riley R."/>
            <person name="Labutti K."/>
            <person name="Andreopoulos B."/>
            <person name="Lipzen A."/>
            <person name="Chen C."/>
            <person name="Yanf M."/>
            <person name="Daum C."/>
            <person name="Ng V."/>
            <person name="Clum A."/>
            <person name="Steindorff A."/>
            <person name="Ohm R."/>
            <person name="Martin F."/>
            <person name="Silar P."/>
            <person name="Natvig D."/>
            <person name="Lalanne C."/>
            <person name="Gautier V."/>
            <person name="Ament-Velasquez S.L."/>
            <person name="Kruys A."/>
            <person name="Hutchinson M.I."/>
            <person name="Powell A.J."/>
            <person name="Barry K."/>
            <person name="Miller A.N."/>
            <person name="Grigoriev I.V."/>
            <person name="Debuchy R."/>
            <person name="Gladieux P."/>
            <person name="Thoren M.H."/>
            <person name="Johannesson H."/>
        </authorList>
    </citation>
    <scope>NUCLEOTIDE SEQUENCE</scope>
    <source>
        <strain evidence="11">CBS 118394</strain>
    </source>
</reference>
<dbReference type="GO" id="GO:0016020">
    <property type="term" value="C:membrane"/>
    <property type="evidence" value="ECO:0007669"/>
    <property type="project" value="UniProtKB-SubCell"/>
</dbReference>
<evidence type="ECO:0000256" key="3">
    <source>
        <dbReference type="ARBA" id="ARBA00022692"/>
    </source>
</evidence>
<evidence type="ECO:0000256" key="4">
    <source>
        <dbReference type="ARBA" id="ARBA00022989"/>
    </source>
</evidence>
<keyword evidence="3 10" id="KW-0812">Transmembrane</keyword>
<comment type="pathway">
    <text evidence="2">Mycotoxin biosynthesis.</text>
</comment>
<accession>A0AAE0HU05</accession>
<keyword evidence="8" id="KW-0325">Glycoprotein</keyword>
<evidence type="ECO:0000256" key="10">
    <source>
        <dbReference type="SAM" id="Phobius"/>
    </source>
</evidence>
<feature type="transmembrane region" description="Helical" evidence="10">
    <location>
        <begin position="42"/>
        <end position="59"/>
    </location>
</feature>
<evidence type="ECO:0000313" key="11">
    <source>
        <dbReference type="EMBL" id="KAK3311961.1"/>
    </source>
</evidence>
<dbReference type="PANTHER" id="PTHR33365">
    <property type="entry name" value="YALI0B05434P"/>
    <property type="match status" value="1"/>
</dbReference>
<sequence>MAARHHDFAEDIESASFLPDQVKERVSEDDGFLHAHNQRWRPWHLILYALIVVISFALGRYSSFAQDAKDDSLPLSQSMIGRATVPHKTTIFKPEPGYNDDPFGPDMLQSPWHLLAPPGKGHIRVDDPSAWNISGGYPLNDTGAEEYTLSVFHQLHCLATIKSKMSRLQDWYEGENDKEYLRFSLGEEYVREEHVYHCFDYIRQAIMCAGDTALEKARTVDGKVVRGVDGWGAGHYCRDWDVIFRWAEEHRSGDLEGID</sequence>
<evidence type="ECO:0000256" key="8">
    <source>
        <dbReference type="ARBA" id="ARBA00023180"/>
    </source>
</evidence>
<name>A0AAE0HU05_9PEZI</name>
<proteinExistence type="inferred from homology"/>
<reference evidence="11" key="1">
    <citation type="journal article" date="2023" name="Mol. Phylogenet. Evol.">
        <title>Genome-scale phylogeny and comparative genomics of the fungal order Sordariales.</title>
        <authorList>
            <person name="Hensen N."/>
            <person name="Bonometti L."/>
            <person name="Westerberg I."/>
            <person name="Brannstrom I.O."/>
            <person name="Guillou S."/>
            <person name="Cros-Aarteil S."/>
            <person name="Calhoun S."/>
            <person name="Haridas S."/>
            <person name="Kuo A."/>
            <person name="Mondo S."/>
            <person name="Pangilinan J."/>
            <person name="Riley R."/>
            <person name="LaButti K."/>
            <person name="Andreopoulos B."/>
            <person name="Lipzen A."/>
            <person name="Chen C."/>
            <person name="Yan M."/>
            <person name="Daum C."/>
            <person name="Ng V."/>
            <person name="Clum A."/>
            <person name="Steindorff A."/>
            <person name="Ohm R.A."/>
            <person name="Martin F."/>
            <person name="Silar P."/>
            <person name="Natvig D.O."/>
            <person name="Lalanne C."/>
            <person name="Gautier V."/>
            <person name="Ament-Velasquez S.L."/>
            <person name="Kruys A."/>
            <person name="Hutchinson M.I."/>
            <person name="Powell A.J."/>
            <person name="Barry K."/>
            <person name="Miller A.N."/>
            <person name="Grigoriev I.V."/>
            <person name="Debuchy R."/>
            <person name="Gladieux P."/>
            <person name="Hiltunen Thoren M."/>
            <person name="Johannesson H."/>
        </authorList>
    </citation>
    <scope>NUCLEOTIDE SEQUENCE</scope>
    <source>
        <strain evidence="11">CBS 118394</strain>
    </source>
</reference>
<organism evidence="11 12">
    <name type="scientific">Apodospora peruviana</name>
    <dbReference type="NCBI Taxonomy" id="516989"/>
    <lineage>
        <taxon>Eukaryota</taxon>
        <taxon>Fungi</taxon>
        <taxon>Dikarya</taxon>
        <taxon>Ascomycota</taxon>
        <taxon>Pezizomycotina</taxon>
        <taxon>Sordariomycetes</taxon>
        <taxon>Sordariomycetidae</taxon>
        <taxon>Sordariales</taxon>
        <taxon>Lasiosphaeriaceae</taxon>
        <taxon>Apodospora</taxon>
    </lineage>
</organism>
<dbReference type="GO" id="GO:0043386">
    <property type="term" value="P:mycotoxin biosynthetic process"/>
    <property type="evidence" value="ECO:0007669"/>
    <property type="project" value="InterPro"/>
</dbReference>
<dbReference type="Pfam" id="PF11807">
    <property type="entry name" value="UstYa"/>
    <property type="match status" value="1"/>
</dbReference>
<comment type="subcellular location">
    <subcellularLocation>
        <location evidence="1">Membrane</location>
        <topology evidence="1">Single-pass membrane protein</topology>
    </subcellularLocation>
</comment>
<dbReference type="EMBL" id="JAUEDM010000010">
    <property type="protein sequence ID" value="KAK3311961.1"/>
    <property type="molecule type" value="Genomic_DNA"/>
</dbReference>
<keyword evidence="5" id="KW-0560">Oxidoreductase</keyword>
<evidence type="ECO:0000313" key="12">
    <source>
        <dbReference type="Proteomes" id="UP001283341"/>
    </source>
</evidence>
<evidence type="ECO:0000256" key="9">
    <source>
        <dbReference type="ARBA" id="ARBA00035112"/>
    </source>
</evidence>
<evidence type="ECO:0008006" key="13">
    <source>
        <dbReference type="Google" id="ProtNLM"/>
    </source>
</evidence>
<comment type="caution">
    <text evidence="11">The sequence shown here is derived from an EMBL/GenBank/DDBJ whole genome shotgun (WGS) entry which is preliminary data.</text>
</comment>
<evidence type="ECO:0000256" key="1">
    <source>
        <dbReference type="ARBA" id="ARBA00004167"/>
    </source>
</evidence>
<gene>
    <name evidence="11" type="ORF">B0H66DRAFT_614226</name>
</gene>
<evidence type="ECO:0000256" key="6">
    <source>
        <dbReference type="ARBA" id="ARBA00023026"/>
    </source>
</evidence>
<evidence type="ECO:0000256" key="5">
    <source>
        <dbReference type="ARBA" id="ARBA00023002"/>
    </source>
</evidence>
<keyword evidence="12" id="KW-1185">Reference proteome</keyword>
<dbReference type="AlphaFoldDB" id="A0AAE0HU05"/>
<evidence type="ECO:0000256" key="2">
    <source>
        <dbReference type="ARBA" id="ARBA00004685"/>
    </source>
</evidence>